<comment type="caution">
    <text evidence="3">The sequence shown here is derived from an EMBL/GenBank/DDBJ whole genome shotgun (WGS) entry which is preliminary data.</text>
</comment>
<reference evidence="3 4" key="1">
    <citation type="submission" date="2020-08" db="EMBL/GenBank/DDBJ databases">
        <title>A Genomic Blueprint of the Chicken Gut Microbiome.</title>
        <authorList>
            <person name="Gilroy R."/>
            <person name="Ravi A."/>
            <person name="Getino M."/>
            <person name="Pursley I."/>
            <person name="Horton D.L."/>
            <person name="Alikhan N.-F."/>
            <person name="Baker D."/>
            <person name="Gharbi K."/>
            <person name="Hall N."/>
            <person name="Watson M."/>
            <person name="Adriaenssens E.M."/>
            <person name="Foster-Nyarko E."/>
            <person name="Jarju S."/>
            <person name="Secka A."/>
            <person name="Antonio M."/>
            <person name="Oren A."/>
            <person name="Chaudhuri R."/>
            <person name="La Ragione R.M."/>
            <person name="Hildebrand F."/>
            <person name="Pallen M.J."/>
        </authorList>
    </citation>
    <scope>NUCLEOTIDE SEQUENCE [LARGE SCALE GENOMIC DNA]</scope>
    <source>
        <strain evidence="3 4">Sa1CVA4</strain>
    </source>
</reference>
<dbReference type="InterPro" id="IPR029063">
    <property type="entry name" value="SAM-dependent_MTases_sf"/>
</dbReference>
<dbReference type="InterPro" id="IPR041698">
    <property type="entry name" value="Methyltransf_25"/>
</dbReference>
<gene>
    <name evidence="3" type="ORF">H9628_04925</name>
</gene>
<keyword evidence="1" id="KW-0808">Transferase</keyword>
<dbReference type="EMBL" id="JACSPS010000002">
    <property type="protein sequence ID" value="MBD8017806.1"/>
    <property type="molecule type" value="Genomic_DNA"/>
</dbReference>
<evidence type="ECO:0000256" key="1">
    <source>
        <dbReference type="ARBA" id="ARBA00022679"/>
    </source>
</evidence>
<accession>A0ABR8WL59</accession>
<sequence length="247" mass="28873">MAWFQTWFNTPYYHILYSDRNYEEAEHFITLLLQDLKIPEGSKIIDLACGKGRHSVFLNKKGYDVLGLDLSEESIKHNQTFANPSLKFEVHDMRNEIFPDVSAQKVDAVFNLFTSFGYFDSPEEDRKIFKSINNVLLPGGFFVLDFLNEKWVKNTLVPEEKLVKQGIEFKIKKKIENQFVIKDIHFTAEDKEHHYYERVKLHSPETIKEYAAELGLETVKTYGDYSLGEYDAETSTRCISVFRKVTN</sequence>
<proteinExistence type="predicted"/>
<keyword evidence="4" id="KW-1185">Reference proteome</keyword>
<organism evidence="3 4">
    <name type="scientific">Kaistella pullorum</name>
    <dbReference type="NCBI Taxonomy" id="2763074"/>
    <lineage>
        <taxon>Bacteria</taxon>
        <taxon>Pseudomonadati</taxon>
        <taxon>Bacteroidota</taxon>
        <taxon>Flavobacteriia</taxon>
        <taxon>Flavobacteriales</taxon>
        <taxon>Weeksellaceae</taxon>
        <taxon>Chryseobacterium group</taxon>
        <taxon>Kaistella</taxon>
    </lineage>
</organism>
<protein>
    <submittedName>
        <fullName evidence="3">Methyltransferase domain-containing protein</fullName>
    </submittedName>
</protein>
<dbReference type="GO" id="GO:0032259">
    <property type="term" value="P:methylation"/>
    <property type="evidence" value="ECO:0007669"/>
    <property type="project" value="UniProtKB-KW"/>
</dbReference>
<dbReference type="GO" id="GO:0008168">
    <property type="term" value="F:methyltransferase activity"/>
    <property type="evidence" value="ECO:0007669"/>
    <property type="project" value="UniProtKB-KW"/>
</dbReference>
<dbReference type="Gene3D" id="3.40.50.150">
    <property type="entry name" value="Vaccinia Virus protein VP39"/>
    <property type="match status" value="1"/>
</dbReference>
<feature type="domain" description="Methyltransferase" evidence="2">
    <location>
        <begin position="44"/>
        <end position="140"/>
    </location>
</feature>
<dbReference type="Pfam" id="PF13649">
    <property type="entry name" value="Methyltransf_25"/>
    <property type="match status" value="1"/>
</dbReference>
<dbReference type="PANTHER" id="PTHR43861">
    <property type="entry name" value="TRANS-ACONITATE 2-METHYLTRANSFERASE-RELATED"/>
    <property type="match status" value="1"/>
</dbReference>
<evidence type="ECO:0000313" key="3">
    <source>
        <dbReference type="EMBL" id="MBD8017806.1"/>
    </source>
</evidence>
<keyword evidence="3" id="KW-0489">Methyltransferase</keyword>
<dbReference type="SUPFAM" id="SSF53335">
    <property type="entry name" value="S-adenosyl-L-methionine-dependent methyltransferases"/>
    <property type="match status" value="1"/>
</dbReference>
<dbReference type="RefSeq" id="WP_251833016.1">
    <property type="nucleotide sequence ID" value="NZ_JACSPS010000002.1"/>
</dbReference>
<name>A0ABR8WL59_9FLAO</name>
<dbReference type="Gene3D" id="2.20.25.110">
    <property type="entry name" value="S-adenosyl-L-methionine-dependent methyltransferases"/>
    <property type="match status" value="1"/>
</dbReference>
<evidence type="ECO:0000259" key="2">
    <source>
        <dbReference type="Pfam" id="PF13649"/>
    </source>
</evidence>
<evidence type="ECO:0000313" key="4">
    <source>
        <dbReference type="Proteomes" id="UP000626242"/>
    </source>
</evidence>
<dbReference type="CDD" id="cd02440">
    <property type="entry name" value="AdoMet_MTases"/>
    <property type="match status" value="1"/>
</dbReference>
<dbReference type="Proteomes" id="UP000626242">
    <property type="component" value="Unassembled WGS sequence"/>
</dbReference>